<reference evidence="7 8" key="1">
    <citation type="submission" date="2023-04" db="EMBL/GenBank/DDBJ databases">
        <title>Genome of Basidiobolus ranarum AG-B5.</title>
        <authorList>
            <person name="Stajich J.E."/>
            <person name="Carter-House D."/>
            <person name="Gryganskyi A."/>
        </authorList>
    </citation>
    <scope>NUCLEOTIDE SEQUENCE [LARGE SCALE GENOMIC DNA]</scope>
    <source>
        <strain evidence="7 8">AG-B5</strain>
    </source>
</reference>
<evidence type="ECO:0000256" key="5">
    <source>
        <dbReference type="SAM" id="MobiDB-lite"/>
    </source>
</evidence>
<dbReference type="PROSITE" id="PS50157">
    <property type="entry name" value="ZINC_FINGER_C2H2_2"/>
    <property type="match status" value="3"/>
</dbReference>
<feature type="domain" description="C2H2-type" evidence="6">
    <location>
        <begin position="142"/>
        <end position="169"/>
    </location>
</feature>
<keyword evidence="2 4" id="KW-0863">Zinc-finger</keyword>
<gene>
    <name evidence="7" type="ORF">K7432_017802</name>
</gene>
<keyword evidence="1" id="KW-0479">Metal-binding</keyword>
<evidence type="ECO:0000256" key="2">
    <source>
        <dbReference type="ARBA" id="ARBA00022771"/>
    </source>
</evidence>
<dbReference type="EMBL" id="JASJQH010004400">
    <property type="protein sequence ID" value="KAK9759349.1"/>
    <property type="molecule type" value="Genomic_DNA"/>
</dbReference>
<name>A0ABR2WCW9_9FUNG</name>
<dbReference type="Gene3D" id="3.30.160.60">
    <property type="entry name" value="Classic Zinc Finger"/>
    <property type="match status" value="2"/>
</dbReference>
<feature type="domain" description="C2H2-type" evidence="6">
    <location>
        <begin position="113"/>
        <end position="136"/>
    </location>
</feature>
<sequence length="171" mass="19327">MELTNPHSPADLNNRHSFLDTVLGTSTPDNVETDSSLESSYDGSQTSEQPFIPTTSQQHTFTVYNSTQDSTRLASVKDKIYSCTFSGCDKSFARKYNLNVHSRTHYPELARPFQCLECSKAFGRKHDLRRHLATVHQTATLYRCSECSKPFARRDSLVKHEEKGCSSSPTR</sequence>
<proteinExistence type="predicted"/>
<dbReference type="PANTHER" id="PTHR23235">
    <property type="entry name" value="KRUEPPEL-LIKE TRANSCRIPTION FACTOR"/>
    <property type="match status" value="1"/>
</dbReference>
<dbReference type="Proteomes" id="UP001479436">
    <property type="component" value="Unassembled WGS sequence"/>
</dbReference>
<dbReference type="InterPro" id="IPR013087">
    <property type="entry name" value="Znf_C2H2_type"/>
</dbReference>
<feature type="domain" description="C2H2-type" evidence="6">
    <location>
        <begin position="81"/>
        <end position="110"/>
    </location>
</feature>
<dbReference type="PANTHER" id="PTHR23235:SF120">
    <property type="entry name" value="KRUPPEL-LIKE FACTOR 15"/>
    <property type="match status" value="1"/>
</dbReference>
<accession>A0ABR2WCW9</accession>
<dbReference type="InterPro" id="IPR036236">
    <property type="entry name" value="Znf_C2H2_sf"/>
</dbReference>
<evidence type="ECO:0000313" key="7">
    <source>
        <dbReference type="EMBL" id="KAK9759349.1"/>
    </source>
</evidence>
<evidence type="ECO:0000256" key="3">
    <source>
        <dbReference type="ARBA" id="ARBA00022833"/>
    </source>
</evidence>
<comment type="caution">
    <text evidence="7">The sequence shown here is derived from an EMBL/GenBank/DDBJ whole genome shotgun (WGS) entry which is preliminary data.</text>
</comment>
<keyword evidence="3" id="KW-0862">Zinc</keyword>
<dbReference type="Pfam" id="PF00096">
    <property type="entry name" value="zf-C2H2"/>
    <property type="match status" value="3"/>
</dbReference>
<feature type="region of interest" description="Disordered" evidence="5">
    <location>
        <begin position="23"/>
        <end position="52"/>
    </location>
</feature>
<keyword evidence="8" id="KW-1185">Reference proteome</keyword>
<evidence type="ECO:0000313" key="8">
    <source>
        <dbReference type="Proteomes" id="UP001479436"/>
    </source>
</evidence>
<organism evidence="7 8">
    <name type="scientific">Basidiobolus ranarum</name>
    <dbReference type="NCBI Taxonomy" id="34480"/>
    <lineage>
        <taxon>Eukaryota</taxon>
        <taxon>Fungi</taxon>
        <taxon>Fungi incertae sedis</taxon>
        <taxon>Zoopagomycota</taxon>
        <taxon>Entomophthoromycotina</taxon>
        <taxon>Basidiobolomycetes</taxon>
        <taxon>Basidiobolales</taxon>
        <taxon>Basidiobolaceae</taxon>
        <taxon>Basidiobolus</taxon>
    </lineage>
</organism>
<evidence type="ECO:0000256" key="4">
    <source>
        <dbReference type="PROSITE-ProRule" id="PRU00042"/>
    </source>
</evidence>
<dbReference type="SUPFAM" id="SSF57667">
    <property type="entry name" value="beta-beta-alpha zinc fingers"/>
    <property type="match status" value="2"/>
</dbReference>
<evidence type="ECO:0000256" key="1">
    <source>
        <dbReference type="ARBA" id="ARBA00022723"/>
    </source>
</evidence>
<evidence type="ECO:0000259" key="6">
    <source>
        <dbReference type="PROSITE" id="PS50157"/>
    </source>
</evidence>
<protein>
    <recommendedName>
        <fullName evidence="6">C2H2-type domain-containing protein</fullName>
    </recommendedName>
</protein>
<dbReference type="SMART" id="SM00355">
    <property type="entry name" value="ZnF_C2H2"/>
    <property type="match status" value="3"/>
</dbReference>
<dbReference type="PROSITE" id="PS00028">
    <property type="entry name" value="ZINC_FINGER_C2H2_1"/>
    <property type="match status" value="2"/>
</dbReference>